<dbReference type="AlphaFoldDB" id="A0A9P5YV65"/>
<reference evidence="1" key="1">
    <citation type="submission" date="2020-11" db="EMBL/GenBank/DDBJ databases">
        <authorList>
            <consortium name="DOE Joint Genome Institute"/>
            <person name="Ahrendt S."/>
            <person name="Riley R."/>
            <person name="Andreopoulos W."/>
            <person name="Labutti K."/>
            <person name="Pangilinan J."/>
            <person name="Ruiz-Duenas F.J."/>
            <person name="Barrasa J.M."/>
            <person name="Sanchez-Garcia M."/>
            <person name="Camarero S."/>
            <person name="Miyauchi S."/>
            <person name="Serrano A."/>
            <person name="Linde D."/>
            <person name="Babiker R."/>
            <person name="Drula E."/>
            <person name="Ayuso-Fernandez I."/>
            <person name="Pacheco R."/>
            <person name="Padilla G."/>
            <person name="Ferreira P."/>
            <person name="Barriuso J."/>
            <person name="Kellner H."/>
            <person name="Castanera R."/>
            <person name="Alfaro M."/>
            <person name="Ramirez L."/>
            <person name="Pisabarro A.G."/>
            <person name="Kuo A."/>
            <person name="Tritt A."/>
            <person name="Lipzen A."/>
            <person name="He G."/>
            <person name="Yan M."/>
            <person name="Ng V."/>
            <person name="Cullen D."/>
            <person name="Martin F."/>
            <person name="Rosso M.-N."/>
            <person name="Henrissat B."/>
            <person name="Hibbett D."/>
            <person name="Martinez A.T."/>
            <person name="Grigoriev I.V."/>
        </authorList>
    </citation>
    <scope>NUCLEOTIDE SEQUENCE</scope>
    <source>
        <strain evidence="1">CIRM-BRFM 674</strain>
    </source>
</reference>
<dbReference type="Proteomes" id="UP000807469">
    <property type="component" value="Unassembled WGS sequence"/>
</dbReference>
<sequence length="251" mass="28296">MFSLPRWSLPHNLLVLPPLAGMPTTRLGRPLVSMPLLFHLIKLVVRIISRLVGIAVVSVFFPRVPPRNWSNTVRCVRYVRNGRNGFALFLLRPVTGPIAALDDYLALGSLLAASRPTETMFCSGTPTLTVIPERRMGGIPAIRFHSSKSEDNDLTVVDSSTREVDFSIYSDVSSPNLNKAMFITPPRSNMMSAKDFQLSLLKAASERVSEILRENRRRLDDGEDPNTIRKEARRRRAQELLAARANREYHF</sequence>
<evidence type="ECO:0000313" key="1">
    <source>
        <dbReference type="EMBL" id="KAF9476342.1"/>
    </source>
</evidence>
<keyword evidence="2" id="KW-1185">Reference proteome</keyword>
<comment type="caution">
    <text evidence="1">The sequence shown here is derived from an EMBL/GenBank/DDBJ whole genome shotgun (WGS) entry which is preliminary data.</text>
</comment>
<dbReference type="EMBL" id="MU155298">
    <property type="protein sequence ID" value="KAF9476342.1"/>
    <property type="molecule type" value="Genomic_DNA"/>
</dbReference>
<dbReference type="OrthoDB" id="3050348at2759"/>
<organism evidence="1 2">
    <name type="scientific">Pholiota conissans</name>
    <dbReference type="NCBI Taxonomy" id="109636"/>
    <lineage>
        <taxon>Eukaryota</taxon>
        <taxon>Fungi</taxon>
        <taxon>Dikarya</taxon>
        <taxon>Basidiomycota</taxon>
        <taxon>Agaricomycotina</taxon>
        <taxon>Agaricomycetes</taxon>
        <taxon>Agaricomycetidae</taxon>
        <taxon>Agaricales</taxon>
        <taxon>Agaricineae</taxon>
        <taxon>Strophariaceae</taxon>
        <taxon>Pholiota</taxon>
    </lineage>
</organism>
<protein>
    <submittedName>
        <fullName evidence="1">Uncharacterized protein</fullName>
    </submittedName>
</protein>
<evidence type="ECO:0000313" key="2">
    <source>
        <dbReference type="Proteomes" id="UP000807469"/>
    </source>
</evidence>
<proteinExistence type="predicted"/>
<name>A0A9P5YV65_9AGAR</name>
<gene>
    <name evidence="1" type="ORF">BDN70DRAFT_882599</name>
</gene>
<accession>A0A9P5YV65</accession>